<dbReference type="HOGENOM" id="CLU_2683498_0_0_6"/>
<name>E4PJD6_MARAH</name>
<dbReference type="Proteomes" id="UP000007077">
    <property type="component" value="Chromosome"/>
</dbReference>
<dbReference type="AlphaFoldDB" id="E4PJD6"/>
<evidence type="ECO:0000313" key="2">
    <source>
        <dbReference type="Proteomes" id="UP000007077"/>
    </source>
</evidence>
<reference evidence="2" key="2">
    <citation type="submission" date="2010-02" db="EMBL/GenBank/DDBJ databases">
        <title>Complete genome sequence of Marinobacter adhaerens type strain (HP15).</title>
        <authorList>
            <person name="Gaerdes A.A.M."/>
            <person name="Kaeppel E."/>
            <person name="Shezad A."/>
            <person name="Seebah S."/>
            <person name="Teeling H."/>
            <person name="Yarza P."/>
            <person name="Gloeckner F.O."/>
            <person name="Ullrich M.S."/>
        </authorList>
    </citation>
    <scope>NUCLEOTIDE SEQUENCE [LARGE SCALE GENOMIC DNA]</scope>
    <source>
        <strain evidence="2">DSM 23420 / HP15</strain>
    </source>
</reference>
<dbReference type="EMBL" id="CP001978">
    <property type="protein sequence ID" value="ADP97123.1"/>
    <property type="molecule type" value="Genomic_DNA"/>
</dbReference>
<reference evidence="1 2" key="1">
    <citation type="journal article" date="2010" name="Stand. Genomic Sci.">
        <title>Complete genome sequence of Marinobacter adhaerens type strain (HP15), a diatom-interacting marine microorganism.</title>
        <authorList>
            <person name="Gardes A."/>
            <person name="Kaeppel E."/>
            <person name="Shehzad A."/>
            <person name="Seebah S."/>
            <person name="Teeling H."/>
            <person name="Yarza P."/>
            <person name="Glockner F.O."/>
            <person name="Grossart H.P."/>
            <person name="Ullrich M.S."/>
        </authorList>
    </citation>
    <scope>NUCLEOTIDE SEQUENCE [LARGE SCALE GENOMIC DNA]</scope>
    <source>
        <strain evidence="2">DSM 23420 / HP15</strain>
    </source>
</reference>
<evidence type="ECO:0000313" key="1">
    <source>
        <dbReference type="EMBL" id="ADP97123.1"/>
    </source>
</evidence>
<dbReference type="KEGG" id="mad:HP15_1359"/>
<sequence>MPHEKPAGLRVGMVTRLGNPAIVCRQKITHLGDNSHPVGAGNHKTIGMLHESLSLTEIRESRCVGESPPTLTAG</sequence>
<protein>
    <submittedName>
        <fullName evidence="1">Uncharacterized protein</fullName>
    </submittedName>
</protein>
<dbReference type="STRING" id="225937.HP15_1359"/>
<accession>E4PJD6</accession>
<organism evidence="1 2">
    <name type="scientific">Marinobacter adhaerens (strain DSM 23420 / HP15)</name>
    <dbReference type="NCBI Taxonomy" id="225937"/>
    <lineage>
        <taxon>Bacteria</taxon>
        <taxon>Pseudomonadati</taxon>
        <taxon>Pseudomonadota</taxon>
        <taxon>Gammaproteobacteria</taxon>
        <taxon>Pseudomonadales</taxon>
        <taxon>Marinobacteraceae</taxon>
        <taxon>Marinobacter</taxon>
    </lineage>
</organism>
<gene>
    <name evidence="1" type="ordered locus">HP15_1359</name>
</gene>
<proteinExistence type="predicted"/>